<accession>A0A2A3JUX3</accession>
<dbReference type="RefSeq" id="WP_095883093.1">
    <property type="nucleotide sequence ID" value="NZ_NTHN02000001.1"/>
</dbReference>
<dbReference type="PROSITE" id="PS50893">
    <property type="entry name" value="ABC_TRANSPORTER_2"/>
    <property type="match status" value="1"/>
</dbReference>
<reference evidence="7" key="2">
    <citation type="submission" date="2023-07" db="EMBL/GenBank/DDBJ databases">
        <title>Yangia mangrovi SAOS 153D genome.</title>
        <authorList>
            <person name="Verma A."/>
            <person name="Pal Y."/>
            <person name="Sundharam S."/>
            <person name="Bisht B."/>
            <person name="Srinivasan K."/>
        </authorList>
    </citation>
    <scope>NUCLEOTIDE SEQUENCE [LARGE SCALE GENOMIC DNA]</scope>
    <source>
        <strain evidence="7">SAOS 153D</strain>
    </source>
</reference>
<dbReference type="GO" id="GO:0005524">
    <property type="term" value="F:ATP binding"/>
    <property type="evidence" value="ECO:0007669"/>
    <property type="project" value="UniProtKB-KW"/>
</dbReference>
<dbReference type="Gene3D" id="3.40.50.300">
    <property type="entry name" value="P-loop containing nucleotide triphosphate hydrolases"/>
    <property type="match status" value="1"/>
</dbReference>
<protein>
    <submittedName>
        <fullName evidence="6">ABC transporter ATP-binding protein</fullName>
    </submittedName>
</protein>
<dbReference type="EMBL" id="NTHN02000001">
    <property type="protein sequence ID" value="MCT4368842.1"/>
    <property type="molecule type" value="Genomic_DNA"/>
</dbReference>
<dbReference type="Proteomes" id="UP000217448">
    <property type="component" value="Unassembled WGS sequence"/>
</dbReference>
<evidence type="ECO:0000256" key="2">
    <source>
        <dbReference type="ARBA" id="ARBA00022741"/>
    </source>
</evidence>
<evidence type="ECO:0000259" key="4">
    <source>
        <dbReference type="PROSITE" id="PS50893"/>
    </source>
</evidence>
<dbReference type="GO" id="GO:0005886">
    <property type="term" value="C:plasma membrane"/>
    <property type="evidence" value="ECO:0007669"/>
    <property type="project" value="TreeGrafter"/>
</dbReference>
<dbReference type="OrthoDB" id="9806149at2"/>
<reference evidence="5" key="3">
    <citation type="submission" date="2024-05" db="EMBL/GenBank/DDBJ databases">
        <title>Yangia mangrovi SAOS 153D genome.</title>
        <authorList>
            <person name="Verma A."/>
            <person name="Pal Y."/>
            <person name="Sundharam S."/>
            <person name="Bisht B."/>
            <person name="Srinivasan K."/>
        </authorList>
    </citation>
    <scope>NUCLEOTIDE SEQUENCE</scope>
    <source>
        <strain evidence="5">SAOS 153D</strain>
    </source>
</reference>
<dbReference type="InterPro" id="IPR051120">
    <property type="entry name" value="ABC_AA/LPS_Transport"/>
</dbReference>
<keyword evidence="2" id="KW-0547">Nucleotide-binding</keyword>
<reference evidence="6" key="1">
    <citation type="submission" date="2017-09" db="EMBL/GenBank/DDBJ databases">
        <title>Yangia sp. SAOS 153D whole genome sequencing.</title>
        <authorList>
            <person name="Verma A."/>
            <person name="Krishnamurthi S."/>
        </authorList>
    </citation>
    <scope>NUCLEOTIDE SEQUENCE [LARGE SCALE GENOMIC DNA]</scope>
    <source>
        <strain evidence="6">SAOS 153D</strain>
    </source>
</reference>
<dbReference type="SUPFAM" id="SSF52540">
    <property type="entry name" value="P-loop containing nucleoside triphosphate hydrolases"/>
    <property type="match status" value="1"/>
</dbReference>
<evidence type="ECO:0000313" key="5">
    <source>
        <dbReference type="EMBL" id="MCT4368842.1"/>
    </source>
</evidence>
<organism evidence="6">
    <name type="scientific">Alloyangia mangrovi</name>
    <dbReference type="NCBI Taxonomy" id="1779329"/>
    <lineage>
        <taxon>Bacteria</taxon>
        <taxon>Pseudomonadati</taxon>
        <taxon>Pseudomonadota</taxon>
        <taxon>Alphaproteobacteria</taxon>
        <taxon>Rhodobacterales</taxon>
        <taxon>Roseobacteraceae</taxon>
        <taxon>Alloyangia</taxon>
    </lineage>
</organism>
<dbReference type="AlphaFoldDB" id="A0A2A3JUX3"/>
<dbReference type="InterPro" id="IPR027417">
    <property type="entry name" value="P-loop_NTPase"/>
</dbReference>
<evidence type="ECO:0000313" key="6">
    <source>
        <dbReference type="EMBL" id="PBD18279.1"/>
    </source>
</evidence>
<name>A0A2A3JUX3_9RHOB</name>
<keyword evidence="1" id="KW-0813">Transport</keyword>
<dbReference type="EMBL" id="NTHN01000256">
    <property type="protein sequence ID" value="PBD18279.1"/>
    <property type="molecule type" value="Genomic_DNA"/>
</dbReference>
<dbReference type="PANTHER" id="PTHR45772">
    <property type="entry name" value="CONSERVED COMPONENT OF ABC TRANSPORTER FOR NATURAL AMINO ACIDS-RELATED"/>
    <property type="match status" value="1"/>
</dbReference>
<feature type="domain" description="ABC transporter" evidence="4">
    <location>
        <begin position="15"/>
        <end position="256"/>
    </location>
</feature>
<keyword evidence="7" id="KW-1185">Reference proteome</keyword>
<evidence type="ECO:0000256" key="3">
    <source>
        <dbReference type="ARBA" id="ARBA00022840"/>
    </source>
</evidence>
<evidence type="ECO:0000256" key="1">
    <source>
        <dbReference type="ARBA" id="ARBA00022448"/>
    </source>
</evidence>
<comment type="caution">
    <text evidence="6">The sequence shown here is derived from an EMBL/GenBank/DDBJ whole genome shotgun (WGS) entry which is preliminary data.</text>
</comment>
<sequence length="259" mass="28184">MTATNKAGTAKPPLLETRELMIKFGGVTAANNVSMQIEAGRNLAIIGPNGAGKTTFLNICTGWIKPRSGKVFLEGEDITPLPPRKIVRRGVARAFQIPQLFTEHTALENLLISAAAREGLRNPLQNLHNIRQRDEMMHLLDLVHCTDVADRVVVELSEGQRKLIDIAVALALKPRLLLMDEPTSGVASSQKHEVMEILVGALAEAGVTSVFVEHDMGIVARHADEVAVWNAGNVQLRGTPQEILEHPDVIRDVIGEEVA</sequence>
<dbReference type="PANTHER" id="PTHR45772:SF2">
    <property type="entry name" value="ABC TRANSPORTER ATP-BINDING PROTEIN"/>
    <property type="match status" value="1"/>
</dbReference>
<evidence type="ECO:0000313" key="7">
    <source>
        <dbReference type="Proteomes" id="UP000217448"/>
    </source>
</evidence>
<keyword evidence="3 6" id="KW-0067">ATP-binding</keyword>
<dbReference type="InterPro" id="IPR003593">
    <property type="entry name" value="AAA+_ATPase"/>
</dbReference>
<dbReference type="Pfam" id="PF00005">
    <property type="entry name" value="ABC_tran"/>
    <property type="match status" value="1"/>
</dbReference>
<dbReference type="InterPro" id="IPR003439">
    <property type="entry name" value="ABC_transporter-like_ATP-bd"/>
</dbReference>
<dbReference type="GO" id="GO:0016887">
    <property type="term" value="F:ATP hydrolysis activity"/>
    <property type="evidence" value="ECO:0007669"/>
    <property type="project" value="InterPro"/>
</dbReference>
<proteinExistence type="predicted"/>
<gene>
    <name evidence="5" type="ORF">CLG85_000160</name>
    <name evidence="6" type="ORF">CLG85_15630</name>
</gene>
<dbReference type="CDD" id="cd03219">
    <property type="entry name" value="ABC_Mj1267_LivG_branched"/>
    <property type="match status" value="1"/>
</dbReference>
<dbReference type="SMART" id="SM00382">
    <property type="entry name" value="AAA"/>
    <property type="match status" value="1"/>
</dbReference>